<sequence length="155" mass="17197">MYSALFFPGKLERAGVAATYALPSTSCRLFVRDRKSNICFLVDTGSNCSILPANKTQNQSSPVQTFIAANGTPIQVYRLLNDFPNIVKPPCANQTVKHNVVHYIGTFGPPVCAKPRRMAPDWLKIAKMEFQHMATCAHPVVIIFPIAYGSKKRKQ</sequence>
<proteinExistence type="predicted"/>
<dbReference type="PROSITE" id="PS00141">
    <property type="entry name" value="ASP_PROTEASE"/>
    <property type="match status" value="1"/>
</dbReference>
<evidence type="ECO:0000313" key="1">
    <source>
        <dbReference type="EMBL" id="GFY53000.1"/>
    </source>
</evidence>
<gene>
    <name evidence="1" type="primary">AVEN_46572_1</name>
    <name evidence="1" type="ORF">TNIN_453551</name>
</gene>
<dbReference type="AlphaFoldDB" id="A0A8X6XG53"/>
<comment type="caution">
    <text evidence="1">The sequence shown here is derived from an EMBL/GenBank/DDBJ whole genome shotgun (WGS) entry which is preliminary data.</text>
</comment>
<dbReference type="GO" id="GO:0006508">
    <property type="term" value="P:proteolysis"/>
    <property type="evidence" value="ECO:0007669"/>
    <property type="project" value="InterPro"/>
</dbReference>
<keyword evidence="2" id="KW-1185">Reference proteome</keyword>
<dbReference type="EMBL" id="BMAV01009014">
    <property type="protein sequence ID" value="GFY53000.1"/>
    <property type="molecule type" value="Genomic_DNA"/>
</dbReference>
<dbReference type="GO" id="GO:0004190">
    <property type="term" value="F:aspartic-type endopeptidase activity"/>
    <property type="evidence" value="ECO:0007669"/>
    <property type="project" value="InterPro"/>
</dbReference>
<organism evidence="1 2">
    <name type="scientific">Trichonephila inaurata madagascariensis</name>
    <dbReference type="NCBI Taxonomy" id="2747483"/>
    <lineage>
        <taxon>Eukaryota</taxon>
        <taxon>Metazoa</taxon>
        <taxon>Ecdysozoa</taxon>
        <taxon>Arthropoda</taxon>
        <taxon>Chelicerata</taxon>
        <taxon>Arachnida</taxon>
        <taxon>Araneae</taxon>
        <taxon>Araneomorphae</taxon>
        <taxon>Entelegynae</taxon>
        <taxon>Araneoidea</taxon>
        <taxon>Nephilidae</taxon>
        <taxon>Trichonephila</taxon>
        <taxon>Trichonephila inaurata</taxon>
    </lineage>
</organism>
<dbReference type="Proteomes" id="UP000886998">
    <property type="component" value="Unassembled WGS sequence"/>
</dbReference>
<dbReference type="InterPro" id="IPR001969">
    <property type="entry name" value="Aspartic_peptidase_AS"/>
</dbReference>
<dbReference type="OrthoDB" id="6428566at2759"/>
<evidence type="ECO:0000313" key="2">
    <source>
        <dbReference type="Proteomes" id="UP000886998"/>
    </source>
</evidence>
<reference evidence="1" key="1">
    <citation type="submission" date="2020-08" db="EMBL/GenBank/DDBJ databases">
        <title>Multicomponent nature underlies the extraordinary mechanical properties of spider dragline silk.</title>
        <authorList>
            <person name="Kono N."/>
            <person name="Nakamura H."/>
            <person name="Mori M."/>
            <person name="Yoshida Y."/>
            <person name="Ohtoshi R."/>
            <person name="Malay A.D."/>
            <person name="Moran D.A.P."/>
            <person name="Tomita M."/>
            <person name="Numata K."/>
            <person name="Arakawa K."/>
        </authorList>
    </citation>
    <scope>NUCLEOTIDE SEQUENCE</scope>
</reference>
<accession>A0A8X6XG53</accession>
<protein>
    <submittedName>
        <fullName evidence="1">Peptidase A2 domain-containing protein</fullName>
    </submittedName>
</protein>
<name>A0A8X6XG53_9ARAC</name>